<evidence type="ECO:0000313" key="9">
    <source>
        <dbReference type="Proteomes" id="UP000324760"/>
    </source>
</evidence>
<evidence type="ECO:0000256" key="5">
    <source>
        <dbReference type="ARBA" id="ARBA00022694"/>
    </source>
</evidence>
<dbReference type="GO" id="GO:0005829">
    <property type="term" value="C:cytosol"/>
    <property type="evidence" value="ECO:0007669"/>
    <property type="project" value="TreeGrafter"/>
</dbReference>
<evidence type="ECO:0000256" key="6">
    <source>
        <dbReference type="ARBA" id="ARBA00032446"/>
    </source>
</evidence>
<evidence type="ECO:0000256" key="2">
    <source>
        <dbReference type="ARBA" id="ARBA00010493"/>
    </source>
</evidence>
<proteinExistence type="inferred from homology"/>
<dbReference type="CDD" id="cd24032">
    <property type="entry name" value="ASKHA_NBD_TsaB"/>
    <property type="match status" value="1"/>
</dbReference>
<reference evidence="8 9" key="1">
    <citation type="journal article" date="2019" name="Biochem. Eng. J.">
        <title>Metabolic engineering of the marine bacteria Neptunomonas concharum for the production of acetoin and meso-2,3-butanediol from acetate.</title>
        <authorList>
            <person name="Li W."/>
            <person name="Pu N."/>
            <person name="Liu C.-X."/>
            <person name="Yuan Q.-P."/>
            <person name="Li Z.-J."/>
        </authorList>
    </citation>
    <scope>NUCLEOTIDE SEQUENCE [LARGE SCALE GENOMIC DNA]</scope>
    <source>
        <strain evidence="8 9">JCM17730</strain>
    </source>
</reference>
<dbReference type="GO" id="GO:0002949">
    <property type="term" value="P:tRNA threonylcarbamoyladenosine modification"/>
    <property type="evidence" value="ECO:0007669"/>
    <property type="project" value="InterPro"/>
</dbReference>
<dbReference type="Pfam" id="PF00814">
    <property type="entry name" value="TsaD"/>
    <property type="match status" value="1"/>
</dbReference>
<accession>A0A5P1RE50</accession>
<keyword evidence="9" id="KW-1185">Reference proteome</keyword>
<keyword evidence="5" id="KW-0819">tRNA processing</keyword>
<evidence type="ECO:0000259" key="7">
    <source>
        <dbReference type="Pfam" id="PF00814"/>
    </source>
</evidence>
<keyword evidence="4" id="KW-0963">Cytoplasm</keyword>
<dbReference type="GO" id="GO:0016740">
    <property type="term" value="F:transferase activity"/>
    <property type="evidence" value="ECO:0007669"/>
    <property type="project" value="UniProtKB-KW"/>
</dbReference>
<dbReference type="Gene3D" id="3.30.420.40">
    <property type="match status" value="2"/>
</dbReference>
<name>A0A5P1RE50_9GAMM</name>
<keyword evidence="8" id="KW-0808">Transferase</keyword>
<evidence type="ECO:0000256" key="1">
    <source>
        <dbReference type="ARBA" id="ARBA00004496"/>
    </source>
</evidence>
<dbReference type="PANTHER" id="PTHR11735:SF11">
    <property type="entry name" value="TRNA THREONYLCARBAMOYLADENOSINE BIOSYNTHESIS PROTEIN TSAB"/>
    <property type="match status" value="1"/>
</dbReference>
<comment type="similarity">
    <text evidence="2">Belongs to the KAE1 / TsaD family. TsaB subfamily.</text>
</comment>
<dbReference type="Proteomes" id="UP000324760">
    <property type="component" value="Chromosome"/>
</dbReference>
<gene>
    <name evidence="8" type="primary">tsaB</name>
    <name evidence="8" type="ORF">F0U83_13015</name>
</gene>
<dbReference type="SUPFAM" id="SSF53067">
    <property type="entry name" value="Actin-like ATPase domain"/>
    <property type="match status" value="2"/>
</dbReference>
<dbReference type="NCBIfam" id="TIGR03725">
    <property type="entry name" value="T6A_YeaZ"/>
    <property type="match status" value="1"/>
</dbReference>
<dbReference type="InterPro" id="IPR043129">
    <property type="entry name" value="ATPase_NBD"/>
</dbReference>
<dbReference type="EMBL" id="CP043869">
    <property type="protein sequence ID" value="QEQ97562.1"/>
    <property type="molecule type" value="Genomic_DNA"/>
</dbReference>
<evidence type="ECO:0000256" key="4">
    <source>
        <dbReference type="ARBA" id="ARBA00022490"/>
    </source>
</evidence>
<dbReference type="InterPro" id="IPR022496">
    <property type="entry name" value="T6A_TsaB"/>
</dbReference>
<protein>
    <recommendedName>
        <fullName evidence="3">tRNA threonylcarbamoyladenosine biosynthesis protein TsaB</fullName>
    </recommendedName>
    <alternativeName>
        <fullName evidence="6">t(6)A37 threonylcarbamoyladenosine biosynthesis protein TsaB</fullName>
    </alternativeName>
</protein>
<evidence type="ECO:0000256" key="3">
    <source>
        <dbReference type="ARBA" id="ARBA00019012"/>
    </source>
</evidence>
<comment type="subcellular location">
    <subcellularLocation>
        <location evidence="1">Cytoplasm</location>
    </subcellularLocation>
</comment>
<dbReference type="InterPro" id="IPR000905">
    <property type="entry name" value="Gcp-like_dom"/>
</dbReference>
<dbReference type="PANTHER" id="PTHR11735">
    <property type="entry name" value="TRNA N6-ADENOSINE THREONYLCARBAMOYLTRANSFERASE"/>
    <property type="match status" value="1"/>
</dbReference>
<dbReference type="OrthoDB" id="9809995at2"/>
<dbReference type="RefSeq" id="WP_138986799.1">
    <property type="nucleotide sequence ID" value="NZ_CP043869.1"/>
</dbReference>
<feature type="domain" description="Gcp-like" evidence="7">
    <location>
        <begin position="32"/>
        <end position="148"/>
    </location>
</feature>
<dbReference type="AlphaFoldDB" id="A0A5P1RE50"/>
<sequence>MPKLLALDTSTDACSVALYLNGEVREDFRVIPRQHTKQLLPMIQTMLEEAGIKVTDLDAIAFGRGPGSFAGIRIATGVAQGLAFAAEIPLLPISTLESIALSKLQTGDTQVVAALDARMDEIYWAAYRSEAGLPIAVTPERVDAPVNVALPDGTLWCGAGSGWCYLADMPESVQASVTVSSELCYPTASTMLTLALRDFAAGKAVSPEQALPVYLRDDVAWKKKGQQ</sequence>
<evidence type="ECO:0000313" key="8">
    <source>
        <dbReference type="EMBL" id="QEQ97562.1"/>
    </source>
</evidence>
<dbReference type="KEGG" id="ncu:F0U83_13015"/>
<organism evidence="8 9">
    <name type="scientific">Neptunomonas concharum</name>
    <dbReference type="NCBI Taxonomy" id="1031538"/>
    <lineage>
        <taxon>Bacteria</taxon>
        <taxon>Pseudomonadati</taxon>
        <taxon>Pseudomonadota</taxon>
        <taxon>Gammaproteobacteria</taxon>
        <taxon>Oceanospirillales</taxon>
        <taxon>Oceanospirillaceae</taxon>
        <taxon>Neptunomonas</taxon>
    </lineage>
</organism>
<dbReference type="FunFam" id="3.30.420.40:FF:000097">
    <property type="entry name" value="tRNA threonylcarbamoyladenosine biosynthesis protein TsaB"/>
    <property type="match status" value="1"/>
</dbReference>